<name>A0ABN7M9N7_9BACT</name>
<gene>
    <name evidence="1" type="ORF">NSPZN2_60064</name>
</gene>
<proteinExistence type="predicted"/>
<reference evidence="1 2" key="1">
    <citation type="submission" date="2021-02" db="EMBL/GenBank/DDBJ databases">
        <authorList>
            <person name="Han P."/>
        </authorList>
    </citation>
    <scope>NUCLEOTIDE SEQUENCE [LARGE SCALE GENOMIC DNA]</scope>
    <source>
        <strain evidence="1">Candidatus Nitrospira sp. ZN2</strain>
    </source>
</reference>
<dbReference type="EMBL" id="CAJNBJ010000019">
    <property type="protein sequence ID" value="CAE6792237.1"/>
    <property type="molecule type" value="Genomic_DNA"/>
</dbReference>
<dbReference type="RefSeq" id="WP_213043922.1">
    <property type="nucleotide sequence ID" value="NZ_CAJNBJ010000019.1"/>
</dbReference>
<organism evidence="1 2">
    <name type="scientific">Nitrospira defluvii</name>
    <dbReference type="NCBI Taxonomy" id="330214"/>
    <lineage>
        <taxon>Bacteria</taxon>
        <taxon>Pseudomonadati</taxon>
        <taxon>Nitrospirota</taxon>
        <taxon>Nitrospiria</taxon>
        <taxon>Nitrospirales</taxon>
        <taxon>Nitrospiraceae</taxon>
        <taxon>Nitrospira</taxon>
    </lineage>
</organism>
<keyword evidence="2" id="KW-1185">Reference proteome</keyword>
<evidence type="ECO:0000313" key="2">
    <source>
        <dbReference type="Proteomes" id="UP000675880"/>
    </source>
</evidence>
<accession>A0ABN7M9N7</accession>
<dbReference type="Proteomes" id="UP000675880">
    <property type="component" value="Unassembled WGS sequence"/>
</dbReference>
<evidence type="ECO:0000313" key="1">
    <source>
        <dbReference type="EMBL" id="CAE6792237.1"/>
    </source>
</evidence>
<protein>
    <submittedName>
        <fullName evidence="1">Phage baseplate protein</fullName>
    </submittedName>
</protein>
<sequence>MTQDSDQGLSAAALLEVWEQGVGRHPIDQALLLLRYAYPEESFEALCEWTVGRRDAHVLDLRRHTIGDRIEAYAECPTCRNGLEFELSCAALLASAVTSDAAWTRVEQDGRLWELRGPNSRDLALAITAADPDQARRIILSRCVRGVAGDDERSAWTEVNEVALAGRLGELDPLAEVLIDLRCEACGAQWQALFDTITFFWNELQARSRRLLQEVDLLARTYGWTEGEVLRMSEQRRGLYVEMALA</sequence>
<comment type="caution">
    <text evidence="1">The sequence shown here is derived from an EMBL/GenBank/DDBJ whole genome shotgun (WGS) entry which is preliminary data.</text>
</comment>